<evidence type="ECO:0000256" key="6">
    <source>
        <dbReference type="ARBA" id="ARBA00023136"/>
    </source>
</evidence>
<dbReference type="OrthoDB" id="4096362at2759"/>
<comment type="similarity">
    <text evidence="2 11">Belongs to the DHHC palmitoyltransferase family.</text>
</comment>
<evidence type="ECO:0000256" key="3">
    <source>
        <dbReference type="ARBA" id="ARBA00022679"/>
    </source>
</evidence>
<accession>W1NL74</accession>
<evidence type="ECO:0000256" key="5">
    <source>
        <dbReference type="ARBA" id="ARBA00022989"/>
    </source>
</evidence>
<dbReference type="Pfam" id="PF01529">
    <property type="entry name" value="DHHC"/>
    <property type="match status" value="1"/>
</dbReference>
<keyword evidence="7" id="KW-0564">Palmitate</keyword>
<keyword evidence="15" id="KW-1185">Reference proteome</keyword>
<sequence length="419" mass="47681">MAGMNVSEDPMAKRTYQVWKGNNRFFLGGRVIFGPDVRSLFITILLILVPIVIFCVFIARHLRHQFPTYNAGYAILVVAIVYTFYVLVLLLLTSAQDPGIVPRALHPPIDVQHEYSNPNNTSVGQTPRPPFPRTREVQLPSGVVVKVKYCDTCMVYRPPRCSHCSICNNCVQRFDHHCPWVGQCVGLRNYRYFFMFVASSTLLCIYVFAMSALYIKFLMDGEYHTVWRALRHSPASVILMIYCFIAVWFVGGLTVFHLYLISTNQTTYENFRYRADGRQNPYDQGCVRNFADIFCTSIPPSKNNFRQIVEQRTEELDVEAMPHPGSEEEVFKDIRAKIEGDLELGAALSKVSERGSEIDDSVYNRSSNGRDSYDASGHFPLEMPSSHRHSSWGRKSESYEISSDVFAASSESGRYKVAS</sequence>
<comment type="subcellular location">
    <subcellularLocation>
        <location evidence="1">Endomembrane system</location>
        <topology evidence="1">Multi-pass membrane protein</topology>
    </subcellularLocation>
</comment>
<dbReference type="Proteomes" id="UP000017836">
    <property type="component" value="Unassembled WGS sequence"/>
</dbReference>
<comment type="catalytic activity">
    <reaction evidence="10 11">
        <text>L-cysteinyl-[protein] + hexadecanoyl-CoA = S-hexadecanoyl-L-cysteinyl-[protein] + CoA</text>
        <dbReference type="Rhea" id="RHEA:36683"/>
        <dbReference type="Rhea" id="RHEA-COMP:10131"/>
        <dbReference type="Rhea" id="RHEA-COMP:11032"/>
        <dbReference type="ChEBI" id="CHEBI:29950"/>
        <dbReference type="ChEBI" id="CHEBI:57287"/>
        <dbReference type="ChEBI" id="CHEBI:57379"/>
        <dbReference type="ChEBI" id="CHEBI:74151"/>
        <dbReference type="EC" id="2.3.1.225"/>
    </reaction>
</comment>
<evidence type="ECO:0000256" key="10">
    <source>
        <dbReference type="ARBA" id="ARBA00048048"/>
    </source>
</evidence>
<keyword evidence="9 11" id="KW-0012">Acyltransferase</keyword>
<dbReference type="EC" id="2.3.1.225" evidence="11"/>
<dbReference type="PANTHER" id="PTHR22883:SF43">
    <property type="entry name" value="PALMITOYLTRANSFERASE APP"/>
    <property type="match status" value="1"/>
</dbReference>
<feature type="region of interest" description="Disordered" evidence="12">
    <location>
        <begin position="357"/>
        <end position="394"/>
    </location>
</feature>
<dbReference type="KEGG" id="atr:18424144"/>
<evidence type="ECO:0000256" key="1">
    <source>
        <dbReference type="ARBA" id="ARBA00004127"/>
    </source>
</evidence>
<feature type="transmembrane region" description="Helical" evidence="11">
    <location>
        <begin position="71"/>
        <end position="92"/>
    </location>
</feature>
<keyword evidence="5 11" id="KW-1133">Transmembrane helix</keyword>
<dbReference type="AlphaFoldDB" id="W1NL74"/>
<dbReference type="PANTHER" id="PTHR22883">
    <property type="entry name" value="ZINC FINGER DHHC DOMAIN CONTAINING PROTEIN"/>
    <property type="match status" value="1"/>
</dbReference>
<keyword evidence="3 11" id="KW-0808">Transferase</keyword>
<reference evidence="15" key="1">
    <citation type="journal article" date="2013" name="Science">
        <title>The Amborella genome and the evolution of flowering plants.</title>
        <authorList>
            <consortium name="Amborella Genome Project"/>
        </authorList>
    </citation>
    <scope>NUCLEOTIDE SEQUENCE [LARGE SCALE GENOMIC DNA]</scope>
</reference>
<dbReference type="InterPro" id="IPR001594">
    <property type="entry name" value="Palmitoyltrfase_DHHC"/>
</dbReference>
<gene>
    <name evidence="14" type="ORF">AMTR_s00001p00123260</name>
</gene>
<dbReference type="PROSITE" id="PS50216">
    <property type="entry name" value="DHHC"/>
    <property type="match status" value="1"/>
</dbReference>
<dbReference type="HOGENOM" id="CLU_018741_2_1_1"/>
<evidence type="ECO:0000256" key="7">
    <source>
        <dbReference type="ARBA" id="ARBA00023139"/>
    </source>
</evidence>
<feature type="domain" description="Palmitoyltransferase DHHC" evidence="13">
    <location>
        <begin position="148"/>
        <end position="272"/>
    </location>
</feature>
<keyword evidence="6 11" id="KW-0472">Membrane</keyword>
<evidence type="ECO:0000259" key="13">
    <source>
        <dbReference type="Pfam" id="PF01529"/>
    </source>
</evidence>
<dbReference type="GO" id="GO:0019706">
    <property type="term" value="F:protein-cysteine S-palmitoyltransferase activity"/>
    <property type="evidence" value="ECO:0000318"/>
    <property type="project" value="GO_Central"/>
</dbReference>
<dbReference type="OMA" id="MATTWER"/>
<feature type="transmembrane region" description="Helical" evidence="11">
    <location>
        <begin position="40"/>
        <end position="59"/>
    </location>
</feature>
<comment type="domain">
    <text evidence="11">The DHHC domain is required for palmitoyltransferase activity.</text>
</comment>
<dbReference type="GO" id="GO:0006612">
    <property type="term" value="P:protein targeting to membrane"/>
    <property type="evidence" value="ECO:0000318"/>
    <property type="project" value="GO_Central"/>
</dbReference>
<evidence type="ECO:0000256" key="8">
    <source>
        <dbReference type="ARBA" id="ARBA00023288"/>
    </source>
</evidence>
<dbReference type="InterPro" id="IPR039859">
    <property type="entry name" value="PFA4/ZDH16/20/ERF2-like"/>
</dbReference>
<dbReference type="eggNOG" id="KOG1311">
    <property type="taxonomic scope" value="Eukaryota"/>
</dbReference>
<evidence type="ECO:0000256" key="12">
    <source>
        <dbReference type="SAM" id="MobiDB-lite"/>
    </source>
</evidence>
<feature type="transmembrane region" description="Helical" evidence="11">
    <location>
        <begin position="192"/>
        <end position="215"/>
    </location>
</feature>
<proteinExistence type="inferred from homology"/>
<dbReference type="Gramene" id="ERM96216">
    <property type="protein sequence ID" value="ERM96216"/>
    <property type="gene ID" value="AMTR_s00001p00123260"/>
</dbReference>
<evidence type="ECO:0000256" key="4">
    <source>
        <dbReference type="ARBA" id="ARBA00022692"/>
    </source>
</evidence>
<evidence type="ECO:0000256" key="9">
    <source>
        <dbReference type="ARBA" id="ARBA00023315"/>
    </source>
</evidence>
<organism evidence="14 15">
    <name type="scientific">Amborella trichopoda</name>
    <dbReference type="NCBI Taxonomy" id="13333"/>
    <lineage>
        <taxon>Eukaryota</taxon>
        <taxon>Viridiplantae</taxon>
        <taxon>Streptophyta</taxon>
        <taxon>Embryophyta</taxon>
        <taxon>Tracheophyta</taxon>
        <taxon>Spermatophyta</taxon>
        <taxon>Magnoliopsida</taxon>
        <taxon>Amborellales</taxon>
        <taxon>Amborellaceae</taxon>
        <taxon>Amborella</taxon>
    </lineage>
</organism>
<keyword evidence="8" id="KW-0449">Lipoprotein</keyword>
<keyword evidence="4 11" id="KW-0812">Transmembrane</keyword>
<feature type="transmembrane region" description="Helical" evidence="11">
    <location>
        <begin position="236"/>
        <end position="260"/>
    </location>
</feature>
<evidence type="ECO:0000313" key="14">
    <source>
        <dbReference type="EMBL" id="ERM96216.1"/>
    </source>
</evidence>
<dbReference type="GO" id="GO:0005783">
    <property type="term" value="C:endoplasmic reticulum"/>
    <property type="evidence" value="ECO:0000318"/>
    <property type="project" value="GO_Central"/>
</dbReference>
<dbReference type="GO" id="GO:0005794">
    <property type="term" value="C:Golgi apparatus"/>
    <property type="evidence" value="ECO:0000318"/>
    <property type="project" value="GO_Central"/>
</dbReference>
<evidence type="ECO:0000256" key="2">
    <source>
        <dbReference type="ARBA" id="ARBA00008574"/>
    </source>
</evidence>
<protein>
    <recommendedName>
        <fullName evidence="11">S-acyltransferase</fullName>
        <ecNumber evidence="11">2.3.1.225</ecNumber>
    </recommendedName>
    <alternativeName>
        <fullName evidence="11">Palmitoyltransferase</fullName>
    </alternativeName>
</protein>
<evidence type="ECO:0000313" key="15">
    <source>
        <dbReference type="Proteomes" id="UP000017836"/>
    </source>
</evidence>
<name>W1NL74_AMBTC</name>
<dbReference type="EMBL" id="KI397142">
    <property type="protein sequence ID" value="ERM96216.1"/>
    <property type="molecule type" value="Genomic_DNA"/>
</dbReference>
<evidence type="ECO:0000256" key="11">
    <source>
        <dbReference type="RuleBase" id="RU079119"/>
    </source>
</evidence>